<evidence type="ECO:0000256" key="5">
    <source>
        <dbReference type="ARBA" id="ARBA00023136"/>
    </source>
</evidence>
<keyword evidence="5 6" id="KW-0472">Membrane</keyword>
<organism evidence="8 9">
    <name type="scientific">Lupinus albus</name>
    <name type="common">White lupine</name>
    <name type="synonym">Lupinus termis</name>
    <dbReference type="NCBI Taxonomy" id="3870"/>
    <lineage>
        <taxon>Eukaryota</taxon>
        <taxon>Viridiplantae</taxon>
        <taxon>Streptophyta</taxon>
        <taxon>Embryophyta</taxon>
        <taxon>Tracheophyta</taxon>
        <taxon>Spermatophyta</taxon>
        <taxon>Magnoliopsida</taxon>
        <taxon>eudicotyledons</taxon>
        <taxon>Gunneridae</taxon>
        <taxon>Pentapetalae</taxon>
        <taxon>rosids</taxon>
        <taxon>fabids</taxon>
        <taxon>Fabales</taxon>
        <taxon>Fabaceae</taxon>
        <taxon>Papilionoideae</taxon>
        <taxon>50 kb inversion clade</taxon>
        <taxon>genistoids sensu lato</taxon>
        <taxon>core genistoids</taxon>
        <taxon>Genisteae</taxon>
        <taxon>Lupinus</taxon>
    </lineage>
</organism>
<evidence type="ECO:0000256" key="3">
    <source>
        <dbReference type="ARBA" id="ARBA00022692"/>
    </source>
</evidence>
<accession>A0A6A4NUY9</accession>
<dbReference type="Pfam" id="PF00892">
    <property type="entry name" value="EamA"/>
    <property type="match status" value="2"/>
</dbReference>
<dbReference type="GO" id="GO:0022857">
    <property type="term" value="F:transmembrane transporter activity"/>
    <property type="evidence" value="ECO:0007669"/>
    <property type="project" value="InterPro"/>
</dbReference>
<evidence type="ECO:0000256" key="2">
    <source>
        <dbReference type="ARBA" id="ARBA00007635"/>
    </source>
</evidence>
<reference evidence="9" key="1">
    <citation type="journal article" date="2020" name="Nat. Commun.">
        <title>Genome sequence of the cluster root forming white lupin.</title>
        <authorList>
            <person name="Hufnagel B."/>
            <person name="Marques A."/>
            <person name="Soriano A."/>
            <person name="Marques L."/>
            <person name="Divol F."/>
            <person name="Doumas P."/>
            <person name="Sallet E."/>
            <person name="Mancinotti D."/>
            <person name="Carrere S."/>
            <person name="Marande W."/>
            <person name="Arribat S."/>
            <person name="Keller J."/>
            <person name="Huneau C."/>
            <person name="Blein T."/>
            <person name="Aime D."/>
            <person name="Laguerre M."/>
            <person name="Taylor J."/>
            <person name="Schubert V."/>
            <person name="Nelson M."/>
            <person name="Geu-Flores F."/>
            <person name="Crespi M."/>
            <person name="Gallardo-Guerrero K."/>
            <person name="Delaux P.-M."/>
            <person name="Salse J."/>
            <person name="Berges H."/>
            <person name="Guyot R."/>
            <person name="Gouzy J."/>
            <person name="Peret B."/>
        </authorList>
    </citation>
    <scope>NUCLEOTIDE SEQUENCE [LARGE SCALE GENOMIC DNA]</scope>
    <source>
        <strain evidence="9">cv. Amiga</strain>
    </source>
</reference>
<dbReference type="InterPro" id="IPR030184">
    <property type="entry name" value="WAT1-related"/>
</dbReference>
<feature type="transmembrane region" description="Helical" evidence="6">
    <location>
        <begin position="76"/>
        <end position="96"/>
    </location>
</feature>
<evidence type="ECO:0000313" key="8">
    <source>
        <dbReference type="EMBL" id="KAE9597456.1"/>
    </source>
</evidence>
<feature type="domain" description="EamA" evidence="7">
    <location>
        <begin position="17"/>
        <end position="155"/>
    </location>
</feature>
<feature type="transmembrane region" description="Helical" evidence="6">
    <location>
        <begin position="219"/>
        <end position="236"/>
    </location>
</feature>
<dbReference type="AlphaFoldDB" id="A0A6A4NUY9"/>
<feature type="transmembrane region" description="Helical" evidence="6">
    <location>
        <begin position="284"/>
        <end position="305"/>
    </location>
</feature>
<keyword evidence="4 6" id="KW-1133">Transmembrane helix</keyword>
<feature type="transmembrane region" description="Helical" evidence="6">
    <location>
        <begin position="311"/>
        <end position="330"/>
    </location>
</feature>
<comment type="subcellular location">
    <subcellularLocation>
        <location evidence="1 6">Membrane</location>
        <topology evidence="1 6">Multi-pass membrane protein</topology>
    </subcellularLocation>
</comment>
<keyword evidence="3 6" id="KW-0812">Transmembrane</keyword>
<evidence type="ECO:0000259" key="7">
    <source>
        <dbReference type="Pfam" id="PF00892"/>
    </source>
</evidence>
<dbReference type="EMBL" id="WOCE01000016">
    <property type="protein sequence ID" value="KAE9597456.1"/>
    <property type="molecule type" value="Genomic_DNA"/>
</dbReference>
<dbReference type="Proteomes" id="UP000447434">
    <property type="component" value="Chromosome 16"/>
</dbReference>
<protein>
    <recommendedName>
        <fullName evidence="6">WAT1-related protein</fullName>
    </recommendedName>
</protein>
<comment type="caution">
    <text evidence="8">The sequence shown here is derived from an EMBL/GenBank/DDBJ whole genome shotgun (WGS) entry which is preliminary data.</text>
</comment>
<comment type="similarity">
    <text evidence="2 6">Belongs to the drug/metabolite transporter (DMT) superfamily. Plant drug/metabolite exporter (P-DME) (TC 2.A.7.4) family.</text>
</comment>
<proteinExistence type="inferred from homology"/>
<feature type="transmembrane region" description="Helical" evidence="6">
    <location>
        <begin position="108"/>
        <end position="127"/>
    </location>
</feature>
<feature type="transmembrane region" description="Helical" evidence="6">
    <location>
        <begin position="187"/>
        <end position="207"/>
    </location>
</feature>
<evidence type="ECO:0000256" key="1">
    <source>
        <dbReference type="ARBA" id="ARBA00004141"/>
    </source>
</evidence>
<dbReference type="InterPro" id="IPR037185">
    <property type="entry name" value="EmrE-like"/>
</dbReference>
<feature type="transmembrane region" description="Helical" evidence="6">
    <location>
        <begin position="139"/>
        <end position="160"/>
    </location>
</feature>
<sequence length="354" mass="38150">MIMESGMIEDASIIGGLIGLQFVYAGNAVLLSYLMSLGLNSLTIVIFSSFATSLVLIPVAFYYERSIWPKKFSFKLFIQILLLSFGGVTLFQSLFLKGINLTSPSMGTAMPNLAPGLIFIIALTFRMEKVDLRCTYSKVKIIGTLLCVLGALTMSVMSSISVSAPNEEATVQLLSSPPPDILFDTQKIFGCLYLLAAVFIFSSNIILQAFTLGDFPAPVSLCAITSFFGACMTAIAQLLQDHGFKTSWPLLSVGDLIAYSLMAGTVNGICLSFHGWALKKRGPVLVSMFSPIGTLCSVIFSYITLADTINIGSFAGMIVMFTGLYFVLWAKGKEGSASENGLESDFDAEKLLLS</sequence>
<dbReference type="PANTHER" id="PTHR31218">
    <property type="entry name" value="WAT1-RELATED PROTEIN"/>
    <property type="match status" value="1"/>
</dbReference>
<keyword evidence="9" id="KW-1185">Reference proteome</keyword>
<evidence type="ECO:0000256" key="6">
    <source>
        <dbReference type="RuleBase" id="RU363077"/>
    </source>
</evidence>
<feature type="transmembrane region" description="Helical" evidence="6">
    <location>
        <begin position="41"/>
        <end position="64"/>
    </location>
</feature>
<name>A0A6A4NUY9_LUPAL</name>
<evidence type="ECO:0000313" key="9">
    <source>
        <dbReference type="Proteomes" id="UP000447434"/>
    </source>
</evidence>
<feature type="transmembrane region" description="Helical" evidence="6">
    <location>
        <begin position="12"/>
        <end position="35"/>
    </location>
</feature>
<dbReference type="InterPro" id="IPR000620">
    <property type="entry name" value="EamA_dom"/>
</dbReference>
<gene>
    <name evidence="8" type="ORF">Lalb_Chr16g0386721</name>
</gene>
<dbReference type="SUPFAM" id="SSF103481">
    <property type="entry name" value="Multidrug resistance efflux transporter EmrE"/>
    <property type="match status" value="1"/>
</dbReference>
<dbReference type="GO" id="GO:0016020">
    <property type="term" value="C:membrane"/>
    <property type="evidence" value="ECO:0007669"/>
    <property type="project" value="UniProtKB-SubCell"/>
</dbReference>
<dbReference type="OrthoDB" id="642067at2759"/>
<evidence type="ECO:0000256" key="4">
    <source>
        <dbReference type="ARBA" id="ARBA00022989"/>
    </source>
</evidence>
<feature type="domain" description="EamA" evidence="7">
    <location>
        <begin position="189"/>
        <end position="328"/>
    </location>
</feature>
<feature type="transmembrane region" description="Helical" evidence="6">
    <location>
        <begin position="256"/>
        <end position="277"/>
    </location>
</feature>